<comment type="function">
    <text evidence="13 14">Catalyzes the condensation of para-aminobenzoate (pABA) with 6-hydroxymethyl-7,8-dihydropterin diphosphate (DHPt-PP) to form 7,8-dihydropteroate (H2Pte), the immediate precursor of folate derivatives.</text>
</comment>
<evidence type="ECO:0000256" key="2">
    <source>
        <dbReference type="ARBA" id="ARBA00001946"/>
    </source>
</evidence>
<dbReference type="InterPro" id="IPR058146">
    <property type="entry name" value="DHPS"/>
</dbReference>
<evidence type="ECO:0000256" key="13">
    <source>
        <dbReference type="ARBA" id="ARBA00053449"/>
    </source>
</evidence>
<dbReference type="CDD" id="cd00739">
    <property type="entry name" value="DHPS"/>
    <property type="match status" value="1"/>
</dbReference>
<evidence type="ECO:0000256" key="1">
    <source>
        <dbReference type="ARBA" id="ARBA00000012"/>
    </source>
</evidence>
<evidence type="ECO:0000256" key="14">
    <source>
        <dbReference type="RuleBase" id="RU361205"/>
    </source>
</evidence>
<dbReference type="GO" id="GO:0046656">
    <property type="term" value="P:folic acid biosynthetic process"/>
    <property type="evidence" value="ECO:0007669"/>
    <property type="project" value="UniProtKB-KW"/>
</dbReference>
<evidence type="ECO:0000313" key="17">
    <source>
        <dbReference type="Proteomes" id="UP000032735"/>
    </source>
</evidence>
<evidence type="ECO:0000256" key="12">
    <source>
        <dbReference type="ARBA" id="ARBA00030193"/>
    </source>
</evidence>
<dbReference type="GO" id="GO:0005829">
    <property type="term" value="C:cytosol"/>
    <property type="evidence" value="ECO:0007669"/>
    <property type="project" value="TreeGrafter"/>
</dbReference>
<dbReference type="EMBL" id="FO704551">
    <property type="protein sequence ID" value="CDG23030.1"/>
    <property type="molecule type" value="Genomic_DNA"/>
</dbReference>
<feature type="domain" description="Pterin-binding" evidence="15">
    <location>
        <begin position="15"/>
        <end position="267"/>
    </location>
</feature>
<keyword evidence="10 14" id="KW-0460">Magnesium</keyword>
<dbReference type="Gene3D" id="3.20.20.20">
    <property type="entry name" value="Dihydropteroate synthase-like"/>
    <property type="match status" value="1"/>
</dbReference>
<evidence type="ECO:0000256" key="4">
    <source>
        <dbReference type="ARBA" id="ARBA00009503"/>
    </source>
</evidence>
<dbReference type="NCBIfam" id="TIGR01496">
    <property type="entry name" value="DHPS"/>
    <property type="match status" value="1"/>
</dbReference>
<dbReference type="PROSITE" id="PS50972">
    <property type="entry name" value="PTERIN_BINDING"/>
    <property type="match status" value="1"/>
</dbReference>
<gene>
    <name evidence="16" type="primary">folP</name>
    <name evidence="16" type="ORF">XPG1_3394</name>
</gene>
<dbReference type="Proteomes" id="UP000032735">
    <property type="component" value="Chromosome"/>
</dbReference>
<dbReference type="GO" id="GO:0046872">
    <property type="term" value="F:metal ion binding"/>
    <property type="evidence" value="ECO:0007669"/>
    <property type="project" value="UniProtKB-KW"/>
</dbReference>
<dbReference type="GO" id="GO:0046654">
    <property type="term" value="P:tetrahydrofolate biosynthetic process"/>
    <property type="evidence" value="ECO:0007669"/>
    <property type="project" value="UniProtKB-UniPathway"/>
</dbReference>
<dbReference type="InterPro" id="IPR000489">
    <property type="entry name" value="Pterin-binding_dom"/>
</dbReference>
<comment type="catalytic activity">
    <reaction evidence="1">
        <text>(7,8-dihydropterin-6-yl)methyl diphosphate + 4-aminobenzoate = 7,8-dihydropteroate + diphosphate</text>
        <dbReference type="Rhea" id="RHEA:19949"/>
        <dbReference type="ChEBI" id="CHEBI:17836"/>
        <dbReference type="ChEBI" id="CHEBI:17839"/>
        <dbReference type="ChEBI" id="CHEBI:33019"/>
        <dbReference type="ChEBI" id="CHEBI:72950"/>
        <dbReference type="EC" id="2.5.1.15"/>
    </reaction>
</comment>
<dbReference type="NCBIfam" id="NF008625">
    <property type="entry name" value="PRK11613.1"/>
    <property type="match status" value="1"/>
</dbReference>
<evidence type="ECO:0000313" key="16">
    <source>
        <dbReference type="EMBL" id="CDG23030.1"/>
    </source>
</evidence>
<comment type="pathway">
    <text evidence="3 14">Cofactor biosynthesis; tetrahydrofolate biosynthesis; 7,8-dihydrofolate from 2-amino-4-hydroxy-6-hydroxymethyl-7,8-dihydropteridine diphosphate and 4-aminobenzoate: step 1/2.</text>
</comment>
<comment type="subunit">
    <text evidence="5">Homodimer.</text>
</comment>
<evidence type="ECO:0000256" key="9">
    <source>
        <dbReference type="ARBA" id="ARBA00022723"/>
    </source>
</evidence>
<evidence type="ECO:0000259" key="15">
    <source>
        <dbReference type="PROSITE" id="PS50972"/>
    </source>
</evidence>
<dbReference type="PANTHER" id="PTHR20941:SF1">
    <property type="entry name" value="FOLIC ACID SYNTHESIS PROTEIN FOL1"/>
    <property type="match status" value="1"/>
</dbReference>
<evidence type="ECO:0000256" key="10">
    <source>
        <dbReference type="ARBA" id="ARBA00022842"/>
    </source>
</evidence>
<dbReference type="SUPFAM" id="SSF51717">
    <property type="entry name" value="Dihydropteroate synthetase-like"/>
    <property type="match status" value="1"/>
</dbReference>
<dbReference type="OrthoDB" id="9811744at2"/>
<dbReference type="STRING" id="1354304.XPG1_3394"/>
<keyword evidence="11 14" id="KW-0289">Folate biosynthesis</keyword>
<keyword evidence="9 14" id="KW-0479">Metal-binding</keyword>
<proteinExistence type="inferred from homology"/>
<dbReference type="EC" id="2.5.1.15" evidence="6 14"/>
<accession>A0A068R9Z1</accession>
<keyword evidence="8 14" id="KW-0808">Transferase</keyword>
<reference evidence="16 17" key="1">
    <citation type="submission" date="2013-07" db="EMBL/GenBank/DDBJ databases">
        <authorList>
            <person name="Genoscope - CEA"/>
        </authorList>
    </citation>
    <scope>NUCLEOTIDE SEQUENCE [LARGE SCALE GENOMIC DNA]</scope>
    <source>
        <strain evidence="16 17">G6</strain>
    </source>
</reference>
<dbReference type="PANTHER" id="PTHR20941">
    <property type="entry name" value="FOLATE SYNTHESIS PROTEINS"/>
    <property type="match status" value="1"/>
</dbReference>
<comment type="similarity">
    <text evidence="4 14">Belongs to the DHPS family.</text>
</comment>
<dbReference type="UniPathway" id="UPA00077">
    <property type="reaction ID" value="UER00156"/>
</dbReference>
<dbReference type="KEGG" id="xpo:XPG1_3394"/>
<dbReference type="FunFam" id="3.20.20.20:FF:000004">
    <property type="entry name" value="Dihydropteroate synthase"/>
    <property type="match status" value="1"/>
</dbReference>
<dbReference type="InterPro" id="IPR011005">
    <property type="entry name" value="Dihydropteroate_synth-like_sf"/>
</dbReference>
<evidence type="ECO:0000256" key="5">
    <source>
        <dbReference type="ARBA" id="ARBA00011738"/>
    </source>
</evidence>
<dbReference type="RefSeq" id="WP_045959947.1">
    <property type="nucleotide sequence ID" value="NZ_FO704551.1"/>
</dbReference>
<dbReference type="AlphaFoldDB" id="A0A068R9Z1"/>
<dbReference type="GO" id="GO:0004156">
    <property type="term" value="F:dihydropteroate synthase activity"/>
    <property type="evidence" value="ECO:0007669"/>
    <property type="project" value="UniProtKB-EC"/>
</dbReference>
<dbReference type="Pfam" id="PF00809">
    <property type="entry name" value="Pterin_bind"/>
    <property type="match status" value="1"/>
</dbReference>
<dbReference type="PROSITE" id="PS00792">
    <property type="entry name" value="DHPS_1"/>
    <property type="match status" value="1"/>
</dbReference>
<sequence>MKLTARGRALDLSCPQVMGILNVTPDSFSDGGTHHTFDAALQHAAKMIAEGAAIIDIGGESTRPGADEVSEQEELDRVVPVIEALAQRFDTWISVDTSKAVVMRESARAGAHIINDIRALQEPGTLEAAAQSGLPICLMHMQGQPRTMQAHPHYEDVLAEVSTFLMQQIERCTAAGIAKNNLILDPGFGFGKNLSHNYQLLARLQEFHHFGLPILAGMSRKSMIGQLLNVPPPDRVTGSVACAVIAAMKGARIIRVHDVKETVQAMQIVQATLSANLVGKKDDI</sequence>
<dbReference type="HOGENOM" id="CLU_008023_0_2_6"/>
<evidence type="ECO:0000256" key="6">
    <source>
        <dbReference type="ARBA" id="ARBA00012458"/>
    </source>
</evidence>
<name>A0A068R9Z1_9GAMM</name>
<keyword evidence="17" id="KW-1185">Reference proteome</keyword>
<evidence type="ECO:0000256" key="11">
    <source>
        <dbReference type="ARBA" id="ARBA00022909"/>
    </source>
</evidence>
<evidence type="ECO:0000256" key="8">
    <source>
        <dbReference type="ARBA" id="ARBA00022679"/>
    </source>
</evidence>
<evidence type="ECO:0000256" key="3">
    <source>
        <dbReference type="ARBA" id="ARBA00004763"/>
    </source>
</evidence>
<dbReference type="InterPro" id="IPR006390">
    <property type="entry name" value="DHP_synth_dom"/>
</dbReference>
<dbReference type="InterPro" id="IPR045031">
    <property type="entry name" value="DHP_synth-like"/>
</dbReference>
<protein>
    <recommendedName>
        <fullName evidence="7 14">Dihydropteroate synthase</fullName>
        <shortName evidence="14">DHPS</shortName>
        <ecNumber evidence="6 14">2.5.1.15</ecNumber>
    </recommendedName>
    <alternativeName>
        <fullName evidence="12 14">Dihydropteroate pyrophosphorylase</fullName>
    </alternativeName>
</protein>
<organism evidence="16 17">
    <name type="scientific">Xenorhabdus poinarii G6</name>
    <dbReference type="NCBI Taxonomy" id="1354304"/>
    <lineage>
        <taxon>Bacteria</taxon>
        <taxon>Pseudomonadati</taxon>
        <taxon>Pseudomonadota</taxon>
        <taxon>Gammaproteobacteria</taxon>
        <taxon>Enterobacterales</taxon>
        <taxon>Morganellaceae</taxon>
        <taxon>Xenorhabdus</taxon>
    </lineage>
</organism>
<evidence type="ECO:0000256" key="7">
    <source>
        <dbReference type="ARBA" id="ARBA00016919"/>
    </source>
</evidence>
<comment type="cofactor">
    <cofactor evidence="2 14">
        <name>Mg(2+)</name>
        <dbReference type="ChEBI" id="CHEBI:18420"/>
    </cofactor>
</comment>
<dbReference type="PROSITE" id="PS00793">
    <property type="entry name" value="DHPS_2"/>
    <property type="match status" value="1"/>
</dbReference>